<proteinExistence type="predicted"/>
<dbReference type="Gene3D" id="3.40.50.720">
    <property type="entry name" value="NAD(P)-binding Rossmann-like Domain"/>
    <property type="match status" value="2"/>
</dbReference>
<dbReference type="GO" id="GO:0004315">
    <property type="term" value="F:3-oxoacyl-[acyl-carrier-protein] synthase activity"/>
    <property type="evidence" value="ECO:0007669"/>
    <property type="project" value="InterPro"/>
</dbReference>
<comment type="caution">
    <text evidence="5">The sequence shown here is derived from an EMBL/GenBank/DDBJ whole genome shotgun (WGS) entry which is preliminary data.</text>
</comment>
<dbReference type="SUPFAM" id="SSF51735">
    <property type="entry name" value="NAD(P)-binding Rossmann-fold domains"/>
    <property type="match status" value="2"/>
</dbReference>
<name>A0A0J7KLU2_LASNI</name>
<dbReference type="CDD" id="cd00833">
    <property type="entry name" value="PKS"/>
    <property type="match status" value="1"/>
</dbReference>
<keyword evidence="1" id="KW-0596">Phosphopantetheine</keyword>
<dbReference type="EMBL" id="LBMM01005811">
    <property type="protein sequence ID" value="KMQ91191.1"/>
    <property type="molecule type" value="Genomic_DNA"/>
</dbReference>
<dbReference type="Pfam" id="PF00109">
    <property type="entry name" value="ketoacyl-synt"/>
    <property type="match status" value="1"/>
</dbReference>
<dbReference type="InterPro" id="IPR014030">
    <property type="entry name" value="Ketoacyl_synth_N"/>
</dbReference>
<dbReference type="SMART" id="SM00829">
    <property type="entry name" value="PKS_ER"/>
    <property type="match status" value="1"/>
</dbReference>
<evidence type="ECO:0000313" key="5">
    <source>
        <dbReference type="EMBL" id="KMQ91191.1"/>
    </source>
</evidence>
<dbReference type="PANTHER" id="PTHR43775">
    <property type="entry name" value="FATTY ACID SYNTHASE"/>
    <property type="match status" value="1"/>
</dbReference>
<dbReference type="GO" id="GO:0016491">
    <property type="term" value="F:oxidoreductase activity"/>
    <property type="evidence" value="ECO:0007669"/>
    <property type="project" value="InterPro"/>
</dbReference>
<dbReference type="InterPro" id="IPR036291">
    <property type="entry name" value="NAD(P)-bd_dom_sf"/>
</dbReference>
<evidence type="ECO:0000256" key="3">
    <source>
        <dbReference type="ARBA" id="ARBA00022679"/>
    </source>
</evidence>
<dbReference type="Pfam" id="PF02801">
    <property type="entry name" value="Ketoacyl-synt_C"/>
    <property type="match status" value="1"/>
</dbReference>
<gene>
    <name evidence="5" type="ORF">RF55_8974</name>
</gene>
<dbReference type="InterPro" id="IPR032821">
    <property type="entry name" value="PKS_assoc"/>
</dbReference>
<dbReference type="PROSITE" id="PS52004">
    <property type="entry name" value="KS3_2"/>
    <property type="match status" value="1"/>
</dbReference>
<dbReference type="Pfam" id="PF13602">
    <property type="entry name" value="ADH_zinc_N_2"/>
    <property type="match status" value="1"/>
</dbReference>
<dbReference type="Pfam" id="PF16197">
    <property type="entry name" value="KAsynt_C_assoc"/>
    <property type="match status" value="2"/>
</dbReference>
<dbReference type="InterPro" id="IPR049391">
    <property type="entry name" value="FAS_pseudo-KR"/>
</dbReference>
<organism evidence="5 6">
    <name type="scientific">Lasius niger</name>
    <name type="common">Black garden ant</name>
    <dbReference type="NCBI Taxonomy" id="67767"/>
    <lineage>
        <taxon>Eukaryota</taxon>
        <taxon>Metazoa</taxon>
        <taxon>Ecdysozoa</taxon>
        <taxon>Arthropoda</taxon>
        <taxon>Hexapoda</taxon>
        <taxon>Insecta</taxon>
        <taxon>Pterygota</taxon>
        <taxon>Neoptera</taxon>
        <taxon>Endopterygota</taxon>
        <taxon>Hymenoptera</taxon>
        <taxon>Apocrita</taxon>
        <taxon>Aculeata</taxon>
        <taxon>Formicoidea</taxon>
        <taxon>Formicidae</taxon>
        <taxon>Formicinae</taxon>
        <taxon>Lasius</taxon>
        <taxon>Lasius</taxon>
    </lineage>
</organism>
<dbReference type="PROSITE" id="PS00606">
    <property type="entry name" value="KS3_1"/>
    <property type="match status" value="1"/>
</dbReference>
<dbReference type="InterPro" id="IPR057326">
    <property type="entry name" value="KR_dom"/>
</dbReference>
<dbReference type="InterPro" id="IPR014031">
    <property type="entry name" value="Ketoacyl_synth_C"/>
</dbReference>
<dbReference type="Gene3D" id="3.90.180.10">
    <property type="entry name" value="Medium-chain alcohol dehydrogenases, catalytic domain"/>
    <property type="match status" value="2"/>
</dbReference>
<keyword evidence="6" id="KW-1185">Reference proteome</keyword>
<dbReference type="Gene3D" id="3.40.47.10">
    <property type="match status" value="3"/>
</dbReference>
<dbReference type="InterPro" id="IPR018201">
    <property type="entry name" value="Ketoacyl_synth_AS"/>
</dbReference>
<dbReference type="InterPro" id="IPR020843">
    <property type="entry name" value="ER"/>
</dbReference>
<evidence type="ECO:0000256" key="2">
    <source>
        <dbReference type="ARBA" id="ARBA00022553"/>
    </source>
</evidence>
<dbReference type="OrthoDB" id="329835at2759"/>
<evidence type="ECO:0000256" key="1">
    <source>
        <dbReference type="ARBA" id="ARBA00022450"/>
    </source>
</evidence>
<dbReference type="PaxDb" id="67767-A0A0J7KLU2"/>
<dbReference type="SUPFAM" id="SSF53901">
    <property type="entry name" value="Thiolase-like"/>
    <property type="match status" value="3"/>
</dbReference>
<dbReference type="InterPro" id="IPR050091">
    <property type="entry name" value="PKS_NRPS_Biosynth_Enz"/>
</dbReference>
<dbReference type="SMART" id="SM00825">
    <property type="entry name" value="PKS_KS"/>
    <property type="match status" value="1"/>
</dbReference>
<accession>A0A0J7KLU2</accession>
<dbReference type="InterPro" id="IPR020841">
    <property type="entry name" value="PKS_Beta-ketoAc_synthase_dom"/>
</dbReference>
<dbReference type="PANTHER" id="PTHR43775:SF23">
    <property type="entry name" value="FATTY ACID SYNTHASE 3"/>
    <property type="match status" value="1"/>
</dbReference>
<dbReference type="InterPro" id="IPR042104">
    <property type="entry name" value="PKS_dehydratase_sf"/>
</dbReference>
<keyword evidence="3" id="KW-0808">Transferase</keyword>
<dbReference type="Proteomes" id="UP000036403">
    <property type="component" value="Unassembled WGS sequence"/>
</dbReference>
<feature type="non-terminal residue" evidence="5">
    <location>
        <position position="1482"/>
    </location>
</feature>
<evidence type="ECO:0000313" key="6">
    <source>
        <dbReference type="Proteomes" id="UP000036403"/>
    </source>
</evidence>
<feature type="domain" description="Ketosynthase family 3 (KS3)" evidence="4">
    <location>
        <begin position="13"/>
        <end position="388"/>
    </location>
</feature>
<dbReference type="GO" id="GO:0006633">
    <property type="term" value="P:fatty acid biosynthetic process"/>
    <property type="evidence" value="ECO:0007669"/>
    <property type="project" value="InterPro"/>
</dbReference>
<dbReference type="SMART" id="SM00822">
    <property type="entry name" value="PKS_KR"/>
    <property type="match status" value="1"/>
</dbReference>
<dbReference type="Gene3D" id="3.10.129.110">
    <property type="entry name" value="Polyketide synthase dehydratase"/>
    <property type="match status" value="1"/>
</dbReference>
<keyword evidence="2" id="KW-0597">Phosphoprotein</keyword>
<dbReference type="STRING" id="67767.A0A0J7KLU2"/>
<evidence type="ECO:0000259" key="4">
    <source>
        <dbReference type="PROSITE" id="PS52004"/>
    </source>
</evidence>
<dbReference type="GO" id="GO:0004312">
    <property type="term" value="F:fatty acid synthase activity"/>
    <property type="evidence" value="ECO:0007669"/>
    <property type="project" value="TreeGrafter"/>
</dbReference>
<protein>
    <submittedName>
        <fullName evidence="5">Fatty acid synthase</fullName>
    </submittedName>
</protein>
<dbReference type="InterPro" id="IPR016039">
    <property type="entry name" value="Thiolase-like"/>
</dbReference>
<sequence length="1482" mass="165453">MDFKKVTLLDVEEDEIVITGIAGRFPDSDNIKHLQQNLLNKVYLGSEDNRRWTYVHPEVPQRTGKVNNIEKFDAEYFDIPFNEASLIDPVGRVLLEHTYEAIVDAGVNPKDLNGTRTGVFLGVCYSESEANWFYEKLQVSGPTIYGCSKAMLANRISQWLGITGPSYAADSACSSSLTVLEHAYRRVLSSNGICRPFDDNANGYMRSETIGIVYMQKAKKAKRIYATVVYAKTNCDGYKEQGITFPSSEMQGALLQEFYDECNISPSCITFVEAHGTGTKVGDPEEINALERVFCKDRQTPLLIGSVKSNLGHSEAAAGLCQIAKVIIAMHTSIIPPNINFTQTRKGIKAFEEGSIRVVNAPTPWKPGFVGVNSFGFGGANCHILLQSNLKEKVNGGAPNDDLPRLVVVSGRTEQAVESLLNEIQNQSIDVEYIRLLHDLYADDIQAHPYRGQTPLLIGSVKSNLGHSEAAAGLCQIAKVIIAMQTSLIPPNINFTQARKGVKAFEEGKIRVVNVPTPWKPGFVGVNSFGFGGANCHILLQSNLKEKVNGGVPNDDLPRLVVVSGRTEQAVESLLNEIENQPIDVEYIRLLHDLYADNIQGHPYRGYAIIESKASIKAIKEIQHYLGTGNFEIIEGGNAVVVGKARIPSDPAKERVQLLQEDCEEEDEEEVMKTKDIYKELKLRGYQYANLFRGLKSSSTTGKRGHIAWTNNWVTFMDNMLQIKILGIDMRNLYVPTEIQKLVIDTELHAQYIRNITAEEKHLPVRVYKYLDTIVSGGIEIRGLKATSIFRRKPTESPVLEKYTFVAHRDRAEVSLQEGIILSTHLALEYHQMTKVNIIELIEEGDEITIEELASPLFLEVLDHLPLIKPNLSLITRTDCLNSITLPPKITISQSMKLSKDDNAILVAGFNLLTNAKSETLKEILSALRDGGFILTRGQPLTRNDLIYAKKHYLEVVLEKRTIKEHIVLLKKRGKSMRKTQIIYVNNYEFSWLEQLTSILNVENNTSRIILVGQKELECGLLGLVNCLRREPGGELIRGMFIQDEIAPAFSLDEPLYAEQLEIDLITNVLRPGKIWGSYRHLPLTPLAPKLSYHALVNQMIRGDLNSFRWIEGPIASDYKHEDLVRIIYASINFKDTKGRGVDIVLNSLAEEKLQASIRCLARGGRFLEIGKFDLIANNMLDLSVFSKGIKFYSVMLDNHFSATKKQKMVLSEIVAKGLSNGAIKPISRKIFQRDEIESAFRYMAAGKHIGKIIIKIHKEDESINSPILALPRYYCKANKTYVIFGGLGGFGLELADWLVIRGAENLVLISRTGIKNGYQQMKIELWKSYGVKVSIISNVDASDVGDCERILRTAEELGPVDAIFNLAVVLNDKICQNHTIKTFQEPFKAKAWATRNLDQLSRKMCLQLRHFVVFSSVSCGRGNAGQSNYGMANSVMERICERRVQEGLHGLAIQWGAVGDVGLVADMQDSDKEMVIGGTLQ</sequence>
<reference evidence="5 6" key="1">
    <citation type="submission" date="2015-04" db="EMBL/GenBank/DDBJ databases">
        <title>Lasius niger genome sequencing.</title>
        <authorList>
            <person name="Konorov E.A."/>
            <person name="Nikitin M.A."/>
            <person name="Kirill M.V."/>
            <person name="Chang P."/>
        </authorList>
    </citation>
    <scope>NUCLEOTIDE SEQUENCE [LARGE SCALE GENOMIC DNA]</scope>
    <source>
        <tissue evidence="5">Whole</tissue>
    </source>
</reference>
<dbReference type="Pfam" id="PF21149">
    <property type="entry name" value="FAS_pseudo-KR"/>
    <property type="match status" value="1"/>
</dbReference>
<dbReference type="InterPro" id="IPR013968">
    <property type="entry name" value="PKS_KR"/>
</dbReference>
<dbReference type="CDD" id="cd08954">
    <property type="entry name" value="KR_1_FAS_SDR_x"/>
    <property type="match status" value="1"/>
</dbReference>
<dbReference type="Pfam" id="PF08659">
    <property type="entry name" value="KR"/>
    <property type="match status" value="1"/>
</dbReference>